<proteinExistence type="inferred from homology"/>
<dbReference type="PANTHER" id="PTHR23416:SF23">
    <property type="entry name" value="ACETYLTRANSFERASE C18B11.09C-RELATED"/>
    <property type="match status" value="1"/>
</dbReference>
<dbReference type="InterPro" id="IPR051159">
    <property type="entry name" value="Hexapeptide_acetyltransf"/>
</dbReference>
<evidence type="ECO:0000256" key="1">
    <source>
        <dbReference type="ARBA" id="ARBA00007274"/>
    </source>
</evidence>
<name>A0A4Y3L116_9CELL</name>
<comment type="similarity">
    <text evidence="1">Belongs to the transferase hexapeptide repeat family.</text>
</comment>
<dbReference type="SUPFAM" id="SSF51161">
    <property type="entry name" value="Trimeric LpxA-like enzymes"/>
    <property type="match status" value="1"/>
</dbReference>
<evidence type="ECO:0008006" key="6">
    <source>
        <dbReference type="Google" id="ProtNLM"/>
    </source>
</evidence>
<dbReference type="GO" id="GO:0008374">
    <property type="term" value="F:O-acyltransferase activity"/>
    <property type="evidence" value="ECO:0007669"/>
    <property type="project" value="TreeGrafter"/>
</dbReference>
<dbReference type="PANTHER" id="PTHR23416">
    <property type="entry name" value="SIALIC ACID SYNTHASE-RELATED"/>
    <property type="match status" value="1"/>
</dbReference>
<sequence length="177" mass="19140">MHAVVYWGLLWCATVVGNVPSHTLRNAFYRHVLKITLPRTSIVYWGARFFGRGGLVIGHHTIVGDHAFLDSRRGLTIGNNVNIASELRVWTAEHDVDVPGLPTTGAPVTIGDLCFIGSRVTILPGVTIGEGVVVGAGAVVTKDLPPWTVCFGVPARPVRARARSEYTLSTSERALFQ</sequence>
<dbReference type="PROSITE" id="PS00101">
    <property type="entry name" value="HEXAPEP_TRANSFERASES"/>
    <property type="match status" value="1"/>
</dbReference>
<gene>
    <name evidence="4" type="ORF">CCE01nite_37860</name>
</gene>
<organism evidence="4 5">
    <name type="scientific">Cellulomonas cellasea</name>
    <dbReference type="NCBI Taxonomy" id="43670"/>
    <lineage>
        <taxon>Bacteria</taxon>
        <taxon>Bacillati</taxon>
        <taxon>Actinomycetota</taxon>
        <taxon>Actinomycetes</taxon>
        <taxon>Micrococcales</taxon>
        <taxon>Cellulomonadaceae</taxon>
        <taxon>Cellulomonas</taxon>
    </lineage>
</organism>
<dbReference type="InterPro" id="IPR018357">
    <property type="entry name" value="Hexapep_transf_CS"/>
</dbReference>
<dbReference type="InterPro" id="IPR001451">
    <property type="entry name" value="Hexapep"/>
</dbReference>
<keyword evidence="3" id="KW-0677">Repeat</keyword>
<keyword evidence="2" id="KW-0808">Transferase</keyword>
<dbReference type="CDD" id="cd04647">
    <property type="entry name" value="LbH_MAT_like"/>
    <property type="match status" value="1"/>
</dbReference>
<dbReference type="AlphaFoldDB" id="A0A4Y3L116"/>
<reference evidence="4" key="1">
    <citation type="submission" date="2019-06" db="EMBL/GenBank/DDBJ databases">
        <title>Whole genome shotgun sequence of Cellulomonas cellasea NBRC 3753.</title>
        <authorList>
            <person name="Hosoyama A."/>
            <person name="Uohara A."/>
            <person name="Ohji S."/>
            <person name="Ichikawa N."/>
        </authorList>
    </citation>
    <scope>NUCLEOTIDE SEQUENCE [LARGE SCALE GENOMIC DNA]</scope>
    <source>
        <strain evidence="4">NBRC 3753</strain>
    </source>
</reference>
<evidence type="ECO:0000313" key="5">
    <source>
        <dbReference type="Proteomes" id="UP000317046"/>
    </source>
</evidence>
<dbReference type="Gene3D" id="2.160.10.10">
    <property type="entry name" value="Hexapeptide repeat proteins"/>
    <property type="match status" value="1"/>
</dbReference>
<protein>
    <recommendedName>
        <fullName evidence="6">Acetyltransferase</fullName>
    </recommendedName>
</protein>
<evidence type="ECO:0000256" key="3">
    <source>
        <dbReference type="ARBA" id="ARBA00022737"/>
    </source>
</evidence>
<dbReference type="Pfam" id="PF14602">
    <property type="entry name" value="Hexapep_2"/>
    <property type="match status" value="1"/>
</dbReference>
<evidence type="ECO:0000313" key="4">
    <source>
        <dbReference type="EMBL" id="GEA89837.1"/>
    </source>
</evidence>
<dbReference type="Proteomes" id="UP000317046">
    <property type="component" value="Unassembled WGS sequence"/>
</dbReference>
<evidence type="ECO:0000256" key="2">
    <source>
        <dbReference type="ARBA" id="ARBA00022679"/>
    </source>
</evidence>
<keyword evidence="5" id="KW-1185">Reference proteome</keyword>
<accession>A0A4Y3L116</accession>
<dbReference type="EMBL" id="BJLR01000036">
    <property type="protein sequence ID" value="GEA89837.1"/>
    <property type="molecule type" value="Genomic_DNA"/>
</dbReference>
<comment type="caution">
    <text evidence="4">The sequence shown here is derived from an EMBL/GenBank/DDBJ whole genome shotgun (WGS) entry which is preliminary data.</text>
</comment>
<dbReference type="InterPro" id="IPR011004">
    <property type="entry name" value="Trimer_LpxA-like_sf"/>
</dbReference>
<dbReference type="GO" id="GO:0005829">
    <property type="term" value="C:cytosol"/>
    <property type="evidence" value="ECO:0007669"/>
    <property type="project" value="TreeGrafter"/>
</dbReference>